<evidence type="ECO:0000313" key="4">
    <source>
        <dbReference type="Proteomes" id="UP001595855"/>
    </source>
</evidence>
<keyword evidence="1" id="KW-0418">Kinase</keyword>
<reference evidence="4" key="1">
    <citation type="journal article" date="2019" name="Int. J. Syst. Evol. Microbiol.">
        <title>The Global Catalogue of Microorganisms (GCM) 10K type strain sequencing project: providing services to taxonomists for standard genome sequencing and annotation.</title>
        <authorList>
            <consortium name="The Broad Institute Genomics Platform"/>
            <consortium name="The Broad Institute Genome Sequencing Center for Infectious Disease"/>
            <person name="Wu L."/>
            <person name="Ma J."/>
        </authorList>
    </citation>
    <scope>NUCLEOTIDE SEQUENCE [LARGE SCALE GENOMIC DNA]</scope>
    <source>
        <strain evidence="4">CGMCC 4.1542</strain>
    </source>
</reference>
<dbReference type="RefSeq" id="WP_271415575.1">
    <property type="nucleotide sequence ID" value="NZ_BAAATN010000002.1"/>
</dbReference>
<name>A0ABV9WZM1_9ACTN</name>
<evidence type="ECO:0000313" key="3">
    <source>
        <dbReference type="EMBL" id="MFC5018266.1"/>
    </source>
</evidence>
<protein>
    <submittedName>
        <fullName evidence="3">ATP-binding protein</fullName>
    </submittedName>
</protein>
<dbReference type="PANTHER" id="PTHR35526">
    <property type="entry name" value="ANTI-SIGMA-F FACTOR RSBW-RELATED"/>
    <property type="match status" value="1"/>
</dbReference>
<organism evidence="3 4">
    <name type="scientific">Streptomyces lienomycini</name>
    <dbReference type="NCBI Taxonomy" id="284035"/>
    <lineage>
        <taxon>Bacteria</taxon>
        <taxon>Bacillati</taxon>
        <taxon>Actinomycetota</taxon>
        <taxon>Actinomycetes</taxon>
        <taxon>Kitasatosporales</taxon>
        <taxon>Streptomycetaceae</taxon>
        <taxon>Streptomyces</taxon>
    </lineage>
</organism>
<feature type="domain" description="Histidine kinase/HSP90-like ATPase" evidence="2">
    <location>
        <begin position="33"/>
        <end position="143"/>
    </location>
</feature>
<comment type="caution">
    <text evidence="3">The sequence shown here is derived from an EMBL/GenBank/DDBJ whole genome shotgun (WGS) entry which is preliminary data.</text>
</comment>
<dbReference type="PANTHER" id="PTHR35526:SF3">
    <property type="entry name" value="ANTI-SIGMA-F FACTOR RSBW"/>
    <property type="match status" value="1"/>
</dbReference>
<sequence length="165" mass="17665">MASKLISGAATALPDRLPCGERDRTMFFPRRRTTPRAARDFVVATLTEWGETSRLDDMRLCASEIVTNAVLHGAPAGRQVLVRVSSLDEHLRIEVHDAGDGTPVQRVPGESAVDGRGLLIVSATADGWGVQQRTGPGKCVWASFDRDRSGASALSRDTAPKGDPS</sequence>
<keyword evidence="1" id="KW-0808">Transferase</keyword>
<dbReference type="EMBL" id="JBHSJO010000001">
    <property type="protein sequence ID" value="MFC5018266.1"/>
    <property type="molecule type" value="Genomic_DNA"/>
</dbReference>
<evidence type="ECO:0000259" key="2">
    <source>
        <dbReference type="Pfam" id="PF13581"/>
    </source>
</evidence>
<keyword evidence="1" id="KW-0723">Serine/threonine-protein kinase</keyword>
<dbReference type="InterPro" id="IPR036890">
    <property type="entry name" value="HATPase_C_sf"/>
</dbReference>
<keyword evidence="3" id="KW-0067">ATP-binding</keyword>
<evidence type="ECO:0000256" key="1">
    <source>
        <dbReference type="ARBA" id="ARBA00022527"/>
    </source>
</evidence>
<keyword evidence="3" id="KW-0547">Nucleotide-binding</keyword>
<dbReference type="Proteomes" id="UP001595855">
    <property type="component" value="Unassembled WGS sequence"/>
</dbReference>
<gene>
    <name evidence="3" type="ORF">ACFPRC_25825</name>
</gene>
<keyword evidence="4" id="KW-1185">Reference proteome</keyword>
<proteinExistence type="predicted"/>
<dbReference type="GO" id="GO:0005524">
    <property type="term" value="F:ATP binding"/>
    <property type="evidence" value="ECO:0007669"/>
    <property type="project" value="UniProtKB-KW"/>
</dbReference>
<dbReference type="InterPro" id="IPR050267">
    <property type="entry name" value="Anti-sigma-factor_SerPK"/>
</dbReference>
<accession>A0ABV9WZM1</accession>
<dbReference type="SUPFAM" id="SSF55874">
    <property type="entry name" value="ATPase domain of HSP90 chaperone/DNA topoisomerase II/histidine kinase"/>
    <property type="match status" value="1"/>
</dbReference>
<dbReference type="Gene3D" id="3.30.565.10">
    <property type="entry name" value="Histidine kinase-like ATPase, C-terminal domain"/>
    <property type="match status" value="1"/>
</dbReference>
<dbReference type="CDD" id="cd16936">
    <property type="entry name" value="HATPase_RsbW-like"/>
    <property type="match status" value="1"/>
</dbReference>
<dbReference type="Pfam" id="PF13581">
    <property type="entry name" value="HATPase_c_2"/>
    <property type="match status" value="1"/>
</dbReference>
<dbReference type="InterPro" id="IPR003594">
    <property type="entry name" value="HATPase_dom"/>
</dbReference>